<keyword evidence="3" id="KW-1133">Transmembrane helix</keyword>
<dbReference type="PANTHER" id="PTHR24177:SF215">
    <property type="entry name" value="PGG DOMAIN-CONTAINING PROTEIN"/>
    <property type="match status" value="1"/>
</dbReference>
<feature type="transmembrane region" description="Helical" evidence="3">
    <location>
        <begin position="584"/>
        <end position="610"/>
    </location>
</feature>
<dbReference type="Gramene" id="ONH90020">
    <property type="protein sequence ID" value="ONH90020"/>
    <property type="gene ID" value="PRUPE_8G030300"/>
</dbReference>
<organism evidence="5 6">
    <name type="scientific">Prunus persica</name>
    <name type="common">Peach</name>
    <name type="synonym">Amygdalus persica</name>
    <dbReference type="NCBI Taxonomy" id="3760"/>
    <lineage>
        <taxon>Eukaryota</taxon>
        <taxon>Viridiplantae</taxon>
        <taxon>Streptophyta</taxon>
        <taxon>Embryophyta</taxon>
        <taxon>Tracheophyta</taxon>
        <taxon>Spermatophyta</taxon>
        <taxon>Magnoliopsida</taxon>
        <taxon>eudicotyledons</taxon>
        <taxon>Gunneridae</taxon>
        <taxon>Pentapetalae</taxon>
        <taxon>rosids</taxon>
        <taxon>fabids</taxon>
        <taxon>Rosales</taxon>
        <taxon>Rosaceae</taxon>
        <taxon>Amygdaloideae</taxon>
        <taxon>Amygdaleae</taxon>
        <taxon>Prunus</taxon>
    </lineage>
</organism>
<proteinExistence type="predicted"/>
<dbReference type="InterPro" id="IPR002110">
    <property type="entry name" value="Ankyrin_rpt"/>
</dbReference>
<gene>
    <name evidence="5" type="ORF">PRUPE_8G030300</name>
</gene>
<dbReference type="InterPro" id="IPR036770">
    <property type="entry name" value="Ankyrin_rpt-contain_sf"/>
</dbReference>
<dbReference type="InterPro" id="IPR026961">
    <property type="entry name" value="PGG_dom"/>
</dbReference>
<dbReference type="Proteomes" id="UP000006882">
    <property type="component" value="Chromosome G8"/>
</dbReference>
<dbReference type="Gene3D" id="1.25.40.20">
    <property type="entry name" value="Ankyrin repeat-containing domain"/>
    <property type="match status" value="2"/>
</dbReference>
<reference evidence="5 6" key="1">
    <citation type="journal article" date="2013" name="Nat. Genet.">
        <title>The high-quality draft genome of peach (Prunus persica) identifies unique patterns of genetic diversity, domestication and genome evolution.</title>
        <authorList>
            <consortium name="International Peach Genome Initiative"/>
            <person name="Verde I."/>
            <person name="Abbott A.G."/>
            <person name="Scalabrin S."/>
            <person name="Jung S."/>
            <person name="Shu S."/>
            <person name="Marroni F."/>
            <person name="Zhebentyayeva T."/>
            <person name="Dettori M.T."/>
            <person name="Grimwood J."/>
            <person name="Cattonaro F."/>
            <person name="Zuccolo A."/>
            <person name="Rossini L."/>
            <person name="Jenkins J."/>
            <person name="Vendramin E."/>
            <person name="Meisel L.A."/>
            <person name="Decroocq V."/>
            <person name="Sosinski B."/>
            <person name="Prochnik S."/>
            <person name="Mitros T."/>
            <person name="Policriti A."/>
            <person name="Cipriani G."/>
            <person name="Dondini L."/>
            <person name="Ficklin S."/>
            <person name="Goodstein D.M."/>
            <person name="Xuan P."/>
            <person name="Del Fabbro C."/>
            <person name="Aramini V."/>
            <person name="Copetti D."/>
            <person name="Gonzalez S."/>
            <person name="Horner D.S."/>
            <person name="Falchi R."/>
            <person name="Lucas S."/>
            <person name="Mica E."/>
            <person name="Maldonado J."/>
            <person name="Lazzari B."/>
            <person name="Bielenberg D."/>
            <person name="Pirona R."/>
            <person name="Miculan M."/>
            <person name="Barakat A."/>
            <person name="Testolin R."/>
            <person name="Stella A."/>
            <person name="Tartarini S."/>
            <person name="Tonutti P."/>
            <person name="Arus P."/>
            <person name="Orellana A."/>
            <person name="Wells C."/>
            <person name="Main D."/>
            <person name="Vizzotto G."/>
            <person name="Silva H."/>
            <person name="Salamini F."/>
            <person name="Schmutz J."/>
            <person name="Morgante M."/>
            <person name="Rokhsar D.S."/>
        </authorList>
    </citation>
    <scope>NUCLEOTIDE SEQUENCE [LARGE SCALE GENOMIC DNA]</scope>
    <source>
        <strain evidence="6">cv. Nemared</strain>
    </source>
</reference>
<feature type="transmembrane region" description="Helical" evidence="3">
    <location>
        <begin position="617"/>
        <end position="637"/>
    </location>
</feature>
<dbReference type="SMART" id="SM00248">
    <property type="entry name" value="ANK"/>
    <property type="match status" value="6"/>
</dbReference>
<evidence type="ECO:0000256" key="2">
    <source>
        <dbReference type="SAM" id="MobiDB-lite"/>
    </source>
</evidence>
<sequence length="665" mass="76049">MDEVERAGKARKHTQGPYQWAMYENWERLKQHYRDNPRELLDPLTTNNDTALNLVAFTGRKDVLEFLISLIKEAPQLHRALRIKNGQGNTTLHEVAESGNLDAAILLVRLDNRVTAELARLDLDRNGAHDEACYRPALEIQNQMGETPLYRAAAFGHTKLVKYLVSQVEDIEPHLQIHKLSILYIAVIGHHFETALWLQKKYPFLAERKKSNGFTSLQLLAQMPSAFQGNLGKSLWNRLIYKCISNGDDTIDWVPPNQNDDLESKINQPWQSSCSKKIKRWPRMRMKSEEMQKQKALLELTHLLVEKDYSWVENKKTNDVPIFTVPSQEENPISGDDDGEEEETKSIHHNDTPLFIATSTGISQIVKKMLELHPQSVEAHDVDNQQNIFHMAIKHRRLEIFKLVKKSKSVTSRMAMKIDRDGNTLLHQAAYMEYYSTSTQRVGGPALQLQEELRWMVRVQKIMPRHYTMHHNRKGMTAEQLFNSEHTELLQSAQEWMKGTAQSCSTVAALVATVVYAAAYTAPGGYDSNGLPLLRNSAFFVTFAITDTVSLISSLASLVTFLSILTSPFEYQDFYRSLPFRLHLGFTLLFFSLVTTMLTFTATIVLLIHLRKKWTTSLIYVVAFLPVPMLGLMQLPLYKGFSQGLKYILKKIRKIKFSICPARGS</sequence>
<dbReference type="Pfam" id="PF13962">
    <property type="entry name" value="PGG"/>
    <property type="match status" value="1"/>
</dbReference>
<dbReference type="PROSITE" id="PS50088">
    <property type="entry name" value="ANK_REPEAT"/>
    <property type="match status" value="1"/>
</dbReference>
<dbReference type="EMBL" id="CM007658">
    <property type="protein sequence ID" value="ONH90020.1"/>
    <property type="molecule type" value="Genomic_DNA"/>
</dbReference>
<evidence type="ECO:0000259" key="4">
    <source>
        <dbReference type="Pfam" id="PF13962"/>
    </source>
</evidence>
<evidence type="ECO:0000313" key="6">
    <source>
        <dbReference type="Proteomes" id="UP000006882"/>
    </source>
</evidence>
<evidence type="ECO:0000313" key="5">
    <source>
        <dbReference type="EMBL" id="ONH90020.1"/>
    </source>
</evidence>
<dbReference type="eggNOG" id="KOG0504">
    <property type="taxonomic scope" value="Eukaryota"/>
</dbReference>
<keyword evidence="6" id="KW-1185">Reference proteome</keyword>
<feature type="domain" description="PGG" evidence="4">
    <location>
        <begin position="495"/>
        <end position="605"/>
    </location>
</feature>
<dbReference type="AlphaFoldDB" id="A0A251MS26"/>
<feature type="region of interest" description="Disordered" evidence="2">
    <location>
        <begin position="325"/>
        <end position="347"/>
    </location>
</feature>
<evidence type="ECO:0000256" key="1">
    <source>
        <dbReference type="PROSITE-ProRule" id="PRU00023"/>
    </source>
</evidence>
<keyword evidence="3" id="KW-0472">Membrane</keyword>
<dbReference type="SUPFAM" id="SSF48403">
    <property type="entry name" value="Ankyrin repeat"/>
    <property type="match status" value="2"/>
</dbReference>
<dbReference type="GO" id="GO:0016020">
    <property type="term" value="C:membrane"/>
    <property type="evidence" value="ECO:0000318"/>
    <property type="project" value="GO_Central"/>
</dbReference>
<feature type="repeat" description="ANK" evidence="1">
    <location>
        <begin position="144"/>
        <end position="172"/>
    </location>
</feature>
<feature type="transmembrane region" description="Helical" evidence="3">
    <location>
        <begin position="538"/>
        <end position="564"/>
    </location>
</feature>
<evidence type="ECO:0000256" key="3">
    <source>
        <dbReference type="SAM" id="Phobius"/>
    </source>
</evidence>
<dbReference type="STRING" id="3760.A0A251MS26"/>
<accession>A0A251MS26</accession>
<dbReference type="PROSITE" id="PS50297">
    <property type="entry name" value="ANK_REP_REGION"/>
    <property type="match status" value="1"/>
</dbReference>
<keyword evidence="1" id="KW-0040">ANK repeat</keyword>
<name>A0A251MS26_PRUPE</name>
<dbReference type="Pfam" id="PF12796">
    <property type="entry name" value="Ank_2"/>
    <property type="match status" value="1"/>
</dbReference>
<feature type="transmembrane region" description="Helical" evidence="3">
    <location>
        <begin position="507"/>
        <end position="526"/>
    </location>
</feature>
<dbReference type="PANTHER" id="PTHR24177">
    <property type="entry name" value="CASKIN"/>
    <property type="match status" value="1"/>
</dbReference>
<protein>
    <recommendedName>
        <fullName evidence="4">PGG domain-containing protein</fullName>
    </recommendedName>
</protein>
<keyword evidence="3" id="KW-0812">Transmembrane</keyword>